<evidence type="ECO:0000256" key="2">
    <source>
        <dbReference type="ARBA" id="ARBA00007353"/>
    </source>
</evidence>
<dbReference type="EMBL" id="JBAKBA010000014">
    <property type="protein sequence ID" value="MEL0659069.1"/>
    <property type="molecule type" value="Genomic_DNA"/>
</dbReference>
<dbReference type="SUPFAM" id="SSF64438">
    <property type="entry name" value="CNF1/YfiH-like putative cysteine hydrolases"/>
    <property type="match status" value="1"/>
</dbReference>
<evidence type="ECO:0000256" key="3">
    <source>
        <dbReference type="ARBA" id="ARBA00022679"/>
    </source>
</evidence>
<dbReference type="InterPro" id="IPR038371">
    <property type="entry name" value="Cu_polyphenol_OxRdtase_sf"/>
</dbReference>
<dbReference type="InterPro" id="IPR003730">
    <property type="entry name" value="Cu_polyphenol_OxRdtase"/>
</dbReference>
<comment type="catalytic activity">
    <reaction evidence="7">
        <text>adenosine + H2O + H(+) = inosine + NH4(+)</text>
        <dbReference type="Rhea" id="RHEA:24408"/>
        <dbReference type="ChEBI" id="CHEBI:15377"/>
        <dbReference type="ChEBI" id="CHEBI:15378"/>
        <dbReference type="ChEBI" id="CHEBI:16335"/>
        <dbReference type="ChEBI" id="CHEBI:17596"/>
        <dbReference type="ChEBI" id="CHEBI:28938"/>
        <dbReference type="EC" id="3.5.4.4"/>
    </reaction>
    <physiologicalReaction direction="left-to-right" evidence="7">
        <dbReference type="Rhea" id="RHEA:24409"/>
    </physiologicalReaction>
</comment>
<evidence type="ECO:0000313" key="12">
    <source>
        <dbReference type="Proteomes" id="UP001366060"/>
    </source>
</evidence>
<dbReference type="Pfam" id="PF02578">
    <property type="entry name" value="Cu-oxidase_4"/>
    <property type="match status" value="1"/>
</dbReference>
<comment type="caution">
    <text evidence="11">The sequence shown here is derived from an EMBL/GenBank/DDBJ whole genome shotgun (WGS) entry which is preliminary data.</text>
</comment>
<dbReference type="CDD" id="cd16833">
    <property type="entry name" value="YfiH"/>
    <property type="match status" value="1"/>
</dbReference>
<keyword evidence="6" id="KW-0862">Zinc</keyword>
<comment type="catalytic activity">
    <reaction evidence="1">
        <text>inosine + phosphate = alpha-D-ribose 1-phosphate + hypoxanthine</text>
        <dbReference type="Rhea" id="RHEA:27646"/>
        <dbReference type="ChEBI" id="CHEBI:17368"/>
        <dbReference type="ChEBI" id="CHEBI:17596"/>
        <dbReference type="ChEBI" id="CHEBI:43474"/>
        <dbReference type="ChEBI" id="CHEBI:57720"/>
        <dbReference type="EC" id="2.4.2.1"/>
    </reaction>
    <physiologicalReaction direction="left-to-right" evidence="1">
        <dbReference type="Rhea" id="RHEA:27647"/>
    </physiologicalReaction>
</comment>
<dbReference type="InterPro" id="IPR011324">
    <property type="entry name" value="Cytotoxic_necrot_fac-like_cat"/>
</dbReference>
<comment type="catalytic activity">
    <reaction evidence="9">
        <text>S-methyl-5'-thioadenosine + phosphate = 5-(methylsulfanyl)-alpha-D-ribose 1-phosphate + adenine</text>
        <dbReference type="Rhea" id="RHEA:11852"/>
        <dbReference type="ChEBI" id="CHEBI:16708"/>
        <dbReference type="ChEBI" id="CHEBI:17509"/>
        <dbReference type="ChEBI" id="CHEBI:43474"/>
        <dbReference type="ChEBI" id="CHEBI:58533"/>
        <dbReference type="EC" id="2.4.2.28"/>
    </reaction>
    <physiologicalReaction direction="left-to-right" evidence="9">
        <dbReference type="Rhea" id="RHEA:11853"/>
    </physiologicalReaction>
</comment>
<gene>
    <name evidence="11" type="primary">pgeF</name>
    <name evidence="11" type="ORF">V6255_07935</name>
</gene>
<dbReference type="PANTHER" id="PTHR30616">
    <property type="entry name" value="UNCHARACTERIZED PROTEIN YFIH"/>
    <property type="match status" value="1"/>
</dbReference>
<evidence type="ECO:0000256" key="4">
    <source>
        <dbReference type="ARBA" id="ARBA00022723"/>
    </source>
</evidence>
<evidence type="ECO:0000256" key="10">
    <source>
        <dbReference type="RuleBase" id="RU361274"/>
    </source>
</evidence>
<evidence type="ECO:0000256" key="8">
    <source>
        <dbReference type="ARBA" id="ARBA00048968"/>
    </source>
</evidence>
<dbReference type="Proteomes" id="UP001366060">
    <property type="component" value="Unassembled WGS sequence"/>
</dbReference>
<reference evidence="11 12" key="1">
    <citation type="submission" date="2024-02" db="EMBL/GenBank/DDBJ databases">
        <title>Bacteria isolated from the canopy kelp, Nereocystis luetkeana.</title>
        <authorList>
            <person name="Pfister C.A."/>
            <person name="Younker I.T."/>
            <person name="Light S.H."/>
        </authorList>
    </citation>
    <scope>NUCLEOTIDE SEQUENCE [LARGE SCALE GENOMIC DNA]</scope>
    <source>
        <strain evidence="11 12">TI.2.07</strain>
    </source>
</reference>
<evidence type="ECO:0000256" key="9">
    <source>
        <dbReference type="ARBA" id="ARBA00049893"/>
    </source>
</evidence>
<dbReference type="PANTHER" id="PTHR30616:SF2">
    <property type="entry name" value="PURINE NUCLEOSIDE PHOSPHORYLASE LACC1"/>
    <property type="match status" value="1"/>
</dbReference>
<sequence>MQLIKPNWAAPAHVHAYSTTRLDGVSEGEFEGLNLGTHVNDNPQHVFQNRLLLSNQFTNAPDFCWLNQTHSHDLVKLSASSIQKLDADASWIDTNQRTCVVMTADCLPILVTDKQGSFVIAIHAGWRGLCDGIIEKSIQKVSDELAIKSEQLLVWLGPCIGPTAFEVGNEVREEFIAHNINASSAFVASNGKWLANLHLLAKLRLGDFKGVTITENESCTFNEPRLFYSYRRDGKTGRLATFIWLD</sequence>
<accession>A0ABU9HB09</accession>
<dbReference type="RefSeq" id="WP_341627662.1">
    <property type="nucleotide sequence ID" value="NZ_JBAKBA010000014.1"/>
</dbReference>
<dbReference type="Gene3D" id="3.60.140.10">
    <property type="entry name" value="CNF1/YfiH-like putative cysteine hydrolases"/>
    <property type="match status" value="1"/>
</dbReference>
<comment type="similarity">
    <text evidence="2 10">Belongs to the purine nucleoside phosphorylase YfiH/LACC1 family.</text>
</comment>
<evidence type="ECO:0000256" key="7">
    <source>
        <dbReference type="ARBA" id="ARBA00047989"/>
    </source>
</evidence>
<evidence type="ECO:0000313" key="11">
    <source>
        <dbReference type="EMBL" id="MEL0659069.1"/>
    </source>
</evidence>
<organism evidence="11 12">
    <name type="scientific">Psychromonas arctica</name>
    <dbReference type="NCBI Taxonomy" id="168275"/>
    <lineage>
        <taxon>Bacteria</taxon>
        <taxon>Pseudomonadati</taxon>
        <taxon>Pseudomonadota</taxon>
        <taxon>Gammaproteobacteria</taxon>
        <taxon>Alteromonadales</taxon>
        <taxon>Psychromonadaceae</taxon>
        <taxon>Psychromonas</taxon>
    </lineage>
</organism>
<evidence type="ECO:0000256" key="5">
    <source>
        <dbReference type="ARBA" id="ARBA00022801"/>
    </source>
</evidence>
<dbReference type="NCBIfam" id="TIGR00726">
    <property type="entry name" value="peptidoglycan editing factor PgeF"/>
    <property type="match status" value="1"/>
</dbReference>
<protein>
    <recommendedName>
        <fullName evidence="10">Purine nucleoside phosphorylase</fullName>
    </recommendedName>
</protein>
<evidence type="ECO:0000256" key="1">
    <source>
        <dbReference type="ARBA" id="ARBA00000553"/>
    </source>
</evidence>
<name>A0ABU9HB09_9GAMM</name>
<comment type="catalytic activity">
    <reaction evidence="8">
        <text>adenosine + phosphate = alpha-D-ribose 1-phosphate + adenine</text>
        <dbReference type="Rhea" id="RHEA:27642"/>
        <dbReference type="ChEBI" id="CHEBI:16335"/>
        <dbReference type="ChEBI" id="CHEBI:16708"/>
        <dbReference type="ChEBI" id="CHEBI:43474"/>
        <dbReference type="ChEBI" id="CHEBI:57720"/>
        <dbReference type="EC" id="2.4.2.1"/>
    </reaction>
    <physiologicalReaction direction="left-to-right" evidence="8">
        <dbReference type="Rhea" id="RHEA:27643"/>
    </physiologicalReaction>
</comment>
<evidence type="ECO:0000256" key="6">
    <source>
        <dbReference type="ARBA" id="ARBA00022833"/>
    </source>
</evidence>
<keyword evidence="5" id="KW-0378">Hydrolase</keyword>
<keyword evidence="12" id="KW-1185">Reference proteome</keyword>
<keyword evidence="3" id="KW-0808">Transferase</keyword>
<keyword evidence="4" id="KW-0479">Metal-binding</keyword>
<proteinExistence type="inferred from homology"/>